<dbReference type="InterPro" id="IPR036236">
    <property type="entry name" value="Znf_C2H2_sf"/>
</dbReference>
<reference evidence="8 9" key="1">
    <citation type="journal article" date="2024" name="bioRxiv">
        <title>A reference genome for Trichogramma kaykai: A tiny desert-dwelling parasitoid wasp with competing sex-ratio distorters.</title>
        <authorList>
            <person name="Culotta J."/>
            <person name="Lindsey A.R."/>
        </authorList>
    </citation>
    <scope>NUCLEOTIDE SEQUENCE [LARGE SCALE GENOMIC DNA]</scope>
    <source>
        <strain evidence="8 9">KSX58</strain>
    </source>
</reference>
<accession>A0ABD2XL31</accession>
<dbReference type="PANTHER" id="PTHR23226">
    <property type="entry name" value="ZINC FINGER AND SCAN DOMAIN-CONTAINING"/>
    <property type="match status" value="1"/>
</dbReference>
<feature type="domain" description="C2H2-type" evidence="7">
    <location>
        <begin position="200"/>
        <end position="228"/>
    </location>
</feature>
<evidence type="ECO:0000256" key="2">
    <source>
        <dbReference type="ARBA" id="ARBA00022737"/>
    </source>
</evidence>
<dbReference type="SUPFAM" id="SSF57667">
    <property type="entry name" value="beta-beta-alpha zinc fingers"/>
    <property type="match status" value="2"/>
</dbReference>
<keyword evidence="2" id="KW-0677">Repeat</keyword>
<evidence type="ECO:0000313" key="9">
    <source>
        <dbReference type="Proteomes" id="UP001627154"/>
    </source>
</evidence>
<dbReference type="EMBL" id="JBJJXI010000021">
    <property type="protein sequence ID" value="KAL3405431.1"/>
    <property type="molecule type" value="Genomic_DNA"/>
</dbReference>
<dbReference type="InterPro" id="IPR013087">
    <property type="entry name" value="Znf_C2H2_type"/>
</dbReference>
<dbReference type="PANTHER" id="PTHR23226:SF210">
    <property type="entry name" value="ZINC FINGER PROTEIN 446"/>
    <property type="match status" value="1"/>
</dbReference>
<comment type="caution">
    <text evidence="8">The sequence shown here is derived from an EMBL/GenBank/DDBJ whole genome shotgun (WGS) entry which is preliminary data.</text>
</comment>
<evidence type="ECO:0000259" key="7">
    <source>
        <dbReference type="PROSITE" id="PS50157"/>
    </source>
</evidence>
<dbReference type="PROSITE" id="PS50157">
    <property type="entry name" value="ZINC_FINGER_C2H2_2"/>
    <property type="match status" value="4"/>
</dbReference>
<dbReference type="Gene3D" id="3.30.160.60">
    <property type="entry name" value="Classic Zinc Finger"/>
    <property type="match status" value="4"/>
</dbReference>
<keyword evidence="4" id="KW-0862">Zinc</keyword>
<protein>
    <recommendedName>
        <fullName evidence="7">C2H2-type domain-containing protein</fullName>
    </recommendedName>
</protein>
<evidence type="ECO:0000256" key="3">
    <source>
        <dbReference type="ARBA" id="ARBA00022771"/>
    </source>
</evidence>
<sequence>MRRYIDKPPRRQRDTRTIIIIIIMDNTLREQVMINQFMLAAGCASEQAKQLLQAAHWQFEVDGIEYIFSRSRDTFMPPGTRRNTFWTERNSRMIQPNNITYSIQKDGNNWEDCANDNSKNSFGSEINLIKHQNTVHGFRKNYRCNRCERKFGQIWSMLWHQKIVHGSRKDYSCDKCEKSFSNQSNLTKHLKRVHEGHKDHACDKCEKNFGQKSELIIHQRAVHEGRKDFECDMCESKFGIKSNLFKHQRIVHEDALLAFSKMSAGEKTPSGMSPSQNGSIIQQQLQHQQRSAEQRCSSVSGHHQYTHHHHHHHPQASPAATVHHPQHQFGLGER</sequence>
<dbReference type="InterPro" id="IPR054109">
    <property type="entry name" value="UBA_8"/>
</dbReference>
<dbReference type="FunFam" id="3.30.160.60:FF:000100">
    <property type="entry name" value="Zinc finger 45-like"/>
    <property type="match status" value="1"/>
</dbReference>
<dbReference type="Pfam" id="PF22566">
    <property type="entry name" value="UBA_8"/>
    <property type="match status" value="1"/>
</dbReference>
<dbReference type="Proteomes" id="UP001627154">
    <property type="component" value="Unassembled WGS sequence"/>
</dbReference>
<feature type="compositionally biased region" description="Low complexity" evidence="6">
    <location>
        <begin position="275"/>
        <end position="291"/>
    </location>
</feature>
<feature type="compositionally biased region" description="Basic residues" evidence="6">
    <location>
        <begin position="304"/>
        <end position="314"/>
    </location>
</feature>
<evidence type="ECO:0000256" key="6">
    <source>
        <dbReference type="SAM" id="MobiDB-lite"/>
    </source>
</evidence>
<evidence type="ECO:0000256" key="1">
    <source>
        <dbReference type="ARBA" id="ARBA00022723"/>
    </source>
</evidence>
<dbReference type="Pfam" id="PF00096">
    <property type="entry name" value="zf-C2H2"/>
    <property type="match status" value="3"/>
</dbReference>
<feature type="domain" description="C2H2-type" evidence="7">
    <location>
        <begin position="229"/>
        <end position="252"/>
    </location>
</feature>
<dbReference type="PROSITE" id="PS00028">
    <property type="entry name" value="ZINC_FINGER_C2H2_1"/>
    <property type="match status" value="4"/>
</dbReference>
<proteinExistence type="predicted"/>
<dbReference type="AlphaFoldDB" id="A0ABD2XL31"/>
<feature type="domain" description="C2H2-type" evidence="7">
    <location>
        <begin position="142"/>
        <end position="170"/>
    </location>
</feature>
<keyword evidence="3 5" id="KW-0863">Zinc-finger</keyword>
<evidence type="ECO:0000256" key="5">
    <source>
        <dbReference type="PROSITE-ProRule" id="PRU00042"/>
    </source>
</evidence>
<dbReference type="Gene3D" id="1.10.8.10">
    <property type="entry name" value="DNA helicase RuvA subunit, C-terminal domain"/>
    <property type="match status" value="1"/>
</dbReference>
<dbReference type="CDD" id="cd14343">
    <property type="entry name" value="UBA_F100B_like"/>
    <property type="match status" value="1"/>
</dbReference>
<organism evidence="8 9">
    <name type="scientific">Trichogramma kaykai</name>
    <dbReference type="NCBI Taxonomy" id="54128"/>
    <lineage>
        <taxon>Eukaryota</taxon>
        <taxon>Metazoa</taxon>
        <taxon>Ecdysozoa</taxon>
        <taxon>Arthropoda</taxon>
        <taxon>Hexapoda</taxon>
        <taxon>Insecta</taxon>
        <taxon>Pterygota</taxon>
        <taxon>Neoptera</taxon>
        <taxon>Endopterygota</taxon>
        <taxon>Hymenoptera</taxon>
        <taxon>Apocrita</taxon>
        <taxon>Proctotrupomorpha</taxon>
        <taxon>Chalcidoidea</taxon>
        <taxon>Trichogrammatidae</taxon>
        <taxon>Trichogramma</taxon>
    </lineage>
</organism>
<gene>
    <name evidence="8" type="ORF">TKK_002438</name>
</gene>
<keyword evidence="1" id="KW-0479">Metal-binding</keyword>
<name>A0ABD2XL31_9HYME</name>
<feature type="domain" description="C2H2-type" evidence="7">
    <location>
        <begin position="171"/>
        <end position="199"/>
    </location>
</feature>
<dbReference type="SMART" id="SM00355">
    <property type="entry name" value="ZnF_C2H2"/>
    <property type="match status" value="4"/>
</dbReference>
<keyword evidence="9" id="KW-1185">Reference proteome</keyword>
<evidence type="ECO:0000256" key="4">
    <source>
        <dbReference type="ARBA" id="ARBA00022833"/>
    </source>
</evidence>
<evidence type="ECO:0000313" key="8">
    <source>
        <dbReference type="EMBL" id="KAL3405431.1"/>
    </source>
</evidence>
<feature type="region of interest" description="Disordered" evidence="6">
    <location>
        <begin position="265"/>
        <end position="334"/>
    </location>
</feature>
<dbReference type="GO" id="GO:0008270">
    <property type="term" value="F:zinc ion binding"/>
    <property type="evidence" value="ECO:0007669"/>
    <property type="project" value="UniProtKB-KW"/>
</dbReference>